<sequence length="334" mass="34988">MAGGLLALLDDVALIARAAASSADDVASLAAKTSVKAAGVVIDDAAVTPQYVSGITPARELPMIWRITKGSFVNKLIIILPIALLLSEFAPWMLTPILMLGGTYLAYEGAHKIVHKLSRDEHEAVEKAENKSGADEDSMVKSAIMTDLILSAEIMVISLNEIAAEGIWMRAAVLAVVAILITVAVYGAVGLLVKMDDIGLHMITSGKNEKLGRALVNGMPIVLSVIGVVGTIAMLWVGGHIMVVGFEEFGWAWPYETIHGWENAVGGGALGWFANTGGSFIVGLIWGLIIVALLAVIKLLIPGRKDDDEVTAPVESPAAASAAGSTATDLTEQD</sequence>
<feature type="transmembrane region" description="Helical" evidence="2">
    <location>
        <begin position="214"/>
        <end position="237"/>
    </location>
</feature>
<keyword evidence="2" id="KW-0812">Transmembrane</keyword>
<keyword evidence="4" id="KW-1185">Reference proteome</keyword>
<gene>
    <name evidence="3" type="ORF">QP027_03880</name>
</gene>
<feature type="transmembrane region" description="Helical" evidence="2">
    <location>
        <begin position="167"/>
        <end position="193"/>
    </location>
</feature>
<organism evidence="3 4">
    <name type="scientific">Corynebacterium breve</name>
    <dbReference type="NCBI Taxonomy" id="3049799"/>
    <lineage>
        <taxon>Bacteria</taxon>
        <taxon>Bacillati</taxon>
        <taxon>Actinomycetota</taxon>
        <taxon>Actinomycetes</taxon>
        <taxon>Mycobacteriales</taxon>
        <taxon>Corynebacteriaceae</taxon>
        <taxon>Corynebacterium</taxon>
    </lineage>
</organism>
<dbReference type="EMBL" id="CP126969">
    <property type="protein sequence ID" value="WIM68543.1"/>
    <property type="molecule type" value="Genomic_DNA"/>
</dbReference>
<evidence type="ECO:0000256" key="2">
    <source>
        <dbReference type="SAM" id="Phobius"/>
    </source>
</evidence>
<evidence type="ECO:0000313" key="4">
    <source>
        <dbReference type="Proteomes" id="UP001225598"/>
    </source>
</evidence>
<reference evidence="3 4" key="1">
    <citation type="submission" date="2023-05" db="EMBL/GenBank/DDBJ databases">
        <title>Corynebacterium suedekumii sp. nov. and Corynebacterium breve sp. nov. isolated from raw cow's milk.</title>
        <authorList>
            <person name="Baer M.K."/>
            <person name="Mehl L."/>
            <person name="Hellmuth R."/>
            <person name="Marke G."/>
            <person name="Lipski A."/>
        </authorList>
    </citation>
    <scope>NUCLEOTIDE SEQUENCE [LARGE SCALE GENOMIC DNA]</scope>
    <source>
        <strain evidence="3 4">R4</strain>
    </source>
</reference>
<keyword evidence="2" id="KW-0472">Membrane</keyword>
<accession>A0ABY8VIU6</accession>
<feature type="transmembrane region" description="Helical" evidence="2">
    <location>
        <begin position="72"/>
        <end position="94"/>
    </location>
</feature>
<dbReference type="Pfam" id="PF05661">
    <property type="entry name" value="DUF808"/>
    <property type="match status" value="1"/>
</dbReference>
<dbReference type="InterPro" id="IPR008526">
    <property type="entry name" value="YedI"/>
</dbReference>
<name>A0ABY8VIU6_9CORY</name>
<proteinExistence type="predicted"/>
<feature type="region of interest" description="Disordered" evidence="1">
    <location>
        <begin position="308"/>
        <end position="334"/>
    </location>
</feature>
<dbReference type="PANTHER" id="PTHR30503:SF3">
    <property type="entry name" value="INNER MEMBRANE PROTEIN YEDI"/>
    <property type="match status" value="1"/>
</dbReference>
<evidence type="ECO:0000313" key="3">
    <source>
        <dbReference type="EMBL" id="WIM68543.1"/>
    </source>
</evidence>
<feature type="transmembrane region" description="Helical" evidence="2">
    <location>
        <begin position="280"/>
        <end position="301"/>
    </location>
</feature>
<dbReference type="RefSeq" id="WP_284826141.1">
    <property type="nucleotide sequence ID" value="NZ_CP126969.1"/>
</dbReference>
<evidence type="ECO:0000256" key="1">
    <source>
        <dbReference type="SAM" id="MobiDB-lite"/>
    </source>
</evidence>
<dbReference type="PANTHER" id="PTHR30503">
    <property type="entry name" value="INNER MEMBRANE PROTEIN YEDI"/>
    <property type="match status" value="1"/>
</dbReference>
<keyword evidence="2" id="KW-1133">Transmembrane helix</keyword>
<dbReference type="Proteomes" id="UP001225598">
    <property type="component" value="Chromosome"/>
</dbReference>
<feature type="compositionally biased region" description="Low complexity" evidence="1">
    <location>
        <begin position="311"/>
        <end position="328"/>
    </location>
</feature>
<dbReference type="PIRSF" id="PIRSF016660">
    <property type="entry name" value="YedI"/>
    <property type="match status" value="1"/>
</dbReference>
<protein>
    <submittedName>
        <fullName evidence="3">DUF808 domain-containing protein</fullName>
    </submittedName>
</protein>